<keyword evidence="3" id="KW-1185">Reference proteome</keyword>
<feature type="compositionally biased region" description="Basic and acidic residues" evidence="1">
    <location>
        <begin position="140"/>
        <end position="149"/>
    </location>
</feature>
<sequence>MNPNWGYAPNAFTNPWNNIVTPDVRGQLTFPTPPPVLPGAGPLPNNMGICPPTAVNLNIPPPPIYPNHMPLPMLPPRLPFATPVVPPPPSLSVPPPILPPSVLAGNYSIHCPLGSSASHFQFSNTIPQSGVESVQPPVDRNSENNKNLKENSLYAKYNQIGYSTSDIKHSFRNDQEEKNSLKNPRYETDRKKLSETRTQDDSKMCNREYNDSHKFSGSYYSRTSSKSFSDSKTRYQEKKWKESRDRVSSYHRNSRSPSRYSTSHRKRERSLSRDSKQRSRSYSHKSSDIKDYDKKSNSKYGLSGRDYTSKWKNPPEIDDSNMENTVKIKEENSLMDSKDSHDKTVSSQEVFSSRGYLKECDDQGLDEKLKTSLVNNKDFNLKEGAVIQEVDLQEVDPGLENEVVQGTDPGLENEVIQGLDLGQRTQKRIRRRVLREREDTPDNQAALSIEPSKWIKSTPAENYYIKVEEYIHILDFIIAQISDGRTDAQRFDRRSTKRHHWLNVRTYVRVDRRTHARTLAVRTVARTYEWWVVLTYVSKTVAPTRTHGFDRPDRMRSFL</sequence>
<protein>
    <submittedName>
        <fullName evidence="2">Uncharacterized protein</fullName>
    </submittedName>
</protein>
<reference evidence="2 3" key="1">
    <citation type="submission" date="2021-06" db="EMBL/GenBank/DDBJ databases">
        <title>Caerostris extrusa draft genome.</title>
        <authorList>
            <person name="Kono N."/>
            <person name="Arakawa K."/>
        </authorList>
    </citation>
    <scope>NUCLEOTIDE SEQUENCE [LARGE SCALE GENOMIC DNA]</scope>
</reference>
<evidence type="ECO:0000313" key="2">
    <source>
        <dbReference type="EMBL" id="GIX75552.1"/>
    </source>
</evidence>
<feature type="compositionally biased region" description="Basic and acidic residues" evidence="1">
    <location>
        <begin position="168"/>
        <end position="214"/>
    </location>
</feature>
<feature type="region of interest" description="Disordered" evidence="1">
    <location>
        <begin position="168"/>
        <end position="323"/>
    </location>
</feature>
<feature type="region of interest" description="Disordered" evidence="1">
    <location>
        <begin position="130"/>
        <end position="152"/>
    </location>
</feature>
<gene>
    <name evidence="2" type="ORF">CEXT_190081</name>
</gene>
<proteinExistence type="predicted"/>
<dbReference type="EMBL" id="BPLR01020177">
    <property type="protein sequence ID" value="GIX75552.1"/>
    <property type="molecule type" value="Genomic_DNA"/>
</dbReference>
<name>A0AAV4MVZ6_CAEEX</name>
<accession>A0AAV4MVZ6</accession>
<evidence type="ECO:0000313" key="3">
    <source>
        <dbReference type="Proteomes" id="UP001054945"/>
    </source>
</evidence>
<comment type="caution">
    <text evidence="2">The sequence shown here is derived from an EMBL/GenBank/DDBJ whole genome shotgun (WGS) entry which is preliminary data.</text>
</comment>
<feature type="compositionally biased region" description="Basic and acidic residues" evidence="1">
    <location>
        <begin position="229"/>
        <end position="248"/>
    </location>
</feature>
<feature type="compositionally biased region" description="Basic and acidic residues" evidence="1">
    <location>
        <begin position="285"/>
        <end position="296"/>
    </location>
</feature>
<feature type="compositionally biased region" description="Low complexity" evidence="1">
    <location>
        <begin position="215"/>
        <end position="228"/>
    </location>
</feature>
<dbReference type="AlphaFoldDB" id="A0AAV4MVZ6"/>
<dbReference type="Proteomes" id="UP001054945">
    <property type="component" value="Unassembled WGS sequence"/>
</dbReference>
<organism evidence="2 3">
    <name type="scientific">Caerostris extrusa</name>
    <name type="common">Bark spider</name>
    <name type="synonym">Caerostris bankana</name>
    <dbReference type="NCBI Taxonomy" id="172846"/>
    <lineage>
        <taxon>Eukaryota</taxon>
        <taxon>Metazoa</taxon>
        <taxon>Ecdysozoa</taxon>
        <taxon>Arthropoda</taxon>
        <taxon>Chelicerata</taxon>
        <taxon>Arachnida</taxon>
        <taxon>Araneae</taxon>
        <taxon>Araneomorphae</taxon>
        <taxon>Entelegynae</taxon>
        <taxon>Araneoidea</taxon>
        <taxon>Araneidae</taxon>
        <taxon>Caerostris</taxon>
    </lineage>
</organism>
<evidence type="ECO:0000256" key="1">
    <source>
        <dbReference type="SAM" id="MobiDB-lite"/>
    </source>
</evidence>